<protein>
    <recommendedName>
        <fullName evidence="5">Flp pilus assembly protein TadG</fullName>
    </recommendedName>
</protein>
<dbReference type="Proteomes" id="UP000019063">
    <property type="component" value="Unassembled WGS sequence"/>
</dbReference>
<keyword evidence="2" id="KW-0812">Transmembrane</keyword>
<dbReference type="AlphaFoldDB" id="W4HG01"/>
<comment type="caution">
    <text evidence="3">The sequence shown here is derived from an EMBL/GenBank/DDBJ whole genome shotgun (WGS) entry which is preliminary data.</text>
</comment>
<dbReference type="PATRIC" id="fig|1317118.6.peg.3218"/>
<name>W4HG01_9RHOB</name>
<accession>W4HG01</accession>
<evidence type="ECO:0000256" key="2">
    <source>
        <dbReference type="SAM" id="Phobius"/>
    </source>
</evidence>
<feature type="region of interest" description="Disordered" evidence="1">
    <location>
        <begin position="184"/>
        <end position="247"/>
    </location>
</feature>
<feature type="compositionally biased region" description="Acidic residues" evidence="1">
    <location>
        <begin position="217"/>
        <end position="229"/>
    </location>
</feature>
<proteinExistence type="predicted"/>
<evidence type="ECO:0000256" key="1">
    <source>
        <dbReference type="SAM" id="MobiDB-lite"/>
    </source>
</evidence>
<gene>
    <name evidence="3" type="ORF">ATO8_15658</name>
</gene>
<dbReference type="STRING" id="1379903.ATO8_15658"/>
<organism evidence="3 4">
    <name type="scientific">Roseivivax marinus</name>
    <dbReference type="NCBI Taxonomy" id="1379903"/>
    <lineage>
        <taxon>Bacteria</taxon>
        <taxon>Pseudomonadati</taxon>
        <taxon>Pseudomonadota</taxon>
        <taxon>Alphaproteobacteria</taxon>
        <taxon>Rhodobacterales</taxon>
        <taxon>Roseobacteraceae</taxon>
        <taxon>Roseivivax</taxon>
    </lineage>
</organism>
<sequence length="247" mass="27741">MKNWINTRLARFHRGEDGSINIEVMLALPFILWLMGAFWVWHDVTRQSNQEQRINYTVGDMISRETDPLDDAYIDATYELVLAMLDSEPAKTDMRISVVKQTKSWPNQEMNYQVVWSESRGARAPIDGNVTHKADMLPVMARNDQVILVETWTDYTPAFEAGLDAFEITSYSFTRPRFAPQVLFDAGSNSNSDENNGWGNGDQDAPGNSLCNNNAENYDEGQASEECADNVDGGENVEPKRGRSSGA</sequence>
<feature type="transmembrane region" description="Helical" evidence="2">
    <location>
        <begin position="20"/>
        <end position="41"/>
    </location>
</feature>
<keyword evidence="2" id="KW-0472">Membrane</keyword>
<keyword evidence="4" id="KW-1185">Reference proteome</keyword>
<evidence type="ECO:0008006" key="5">
    <source>
        <dbReference type="Google" id="ProtNLM"/>
    </source>
</evidence>
<evidence type="ECO:0000313" key="3">
    <source>
        <dbReference type="EMBL" id="ETW11697.1"/>
    </source>
</evidence>
<evidence type="ECO:0000313" key="4">
    <source>
        <dbReference type="Proteomes" id="UP000019063"/>
    </source>
</evidence>
<dbReference type="EMBL" id="AQQW01000010">
    <property type="protein sequence ID" value="ETW11697.1"/>
    <property type="molecule type" value="Genomic_DNA"/>
</dbReference>
<reference evidence="3 4" key="1">
    <citation type="journal article" date="2014" name="Antonie Van Leeuwenhoek">
        <title>Roseivivax atlanticus sp. nov., isolated from surface seawater of the Atlantic Ocean.</title>
        <authorList>
            <person name="Li G."/>
            <person name="Lai Q."/>
            <person name="Liu X."/>
            <person name="Sun F."/>
            <person name="Shao Z."/>
        </authorList>
    </citation>
    <scope>NUCLEOTIDE SEQUENCE [LARGE SCALE GENOMIC DNA]</scope>
    <source>
        <strain evidence="3 4">22II-s10s</strain>
    </source>
</reference>
<keyword evidence="2" id="KW-1133">Transmembrane helix</keyword>
<dbReference type="eggNOG" id="COG4961">
    <property type="taxonomic scope" value="Bacteria"/>
</dbReference>
<dbReference type="RefSeq" id="WP_043845815.1">
    <property type="nucleotide sequence ID" value="NZ_AQQW01000010.1"/>
</dbReference>
<feature type="compositionally biased region" description="Polar residues" evidence="1">
    <location>
        <begin position="187"/>
        <end position="197"/>
    </location>
</feature>